<dbReference type="AlphaFoldDB" id="G3U3G3"/>
<accession>G3U3G3</accession>
<dbReference type="PANTHER" id="PTHR10423">
    <property type="entry name" value="INSULIN-LIKE 3"/>
    <property type="match status" value="1"/>
</dbReference>
<gene>
    <name evidence="14" type="primary">INSL3</name>
</gene>
<feature type="chain" id="PRO_5003456116" description="Insulin-like 3" evidence="12">
    <location>
        <begin position="21"/>
        <end position="133"/>
    </location>
</feature>
<evidence type="ECO:0000256" key="6">
    <source>
        <dbReference type="ARBA" id="ARBA00022729"/>
    </source>
</evidence>
<dbReference type="PROSITE" id="PS00262">
    <property type="entry name" value="INSULIN"/>
    <property type="match status" value="1"/>
</dbReference>
<evidence type="ECO:0000256" key="9">
    <source>
        <dbReference type="ARBA" id="ARBA00032209"/>
    </source>
</evidence>
<keyword evidence="7" id="KW-1015">Disulfide bond</keyword>
<dbReference type="GO" id="GO:0001664">
    <property type="term" value="F:G protein-coupled receptor binding"/>
    <property type="evidence" value="ECO:0007669"/>
    <property type="project" value="TreeGrafter"/>
</dbReference>
<dbReference type="CDD" id="cd04365">
    <property type="entry name" value="IlGF_relaxin_like"/>
    <property type="match status" value="1"/>
</dbReference>
<comment type="similarity">
    <text evidence="2 11">Belongs to the insulin family.</text>
</comment>
<reference evidence="14" key="2">
    <citation type="submission" date="2025-08" db="UniProtKB">
        <authorList>
            <consortium name="Ensembl"/>
        </authorList>
    </citation>
    <scope>IDENTIFICATION</scope>
    <source>
        <strain evidence="14">Isolate ISIS603380</strain>
    </source>
</reference>
<evidence type="ECO:0000256" key="11">
    <source>
        <dbReference type="RuleBase" id="RU000406"/>
    </source>
</evidence>
<dbReference type="InterPro" id="IPR022353">
    <property type="entry name" value="Insulin_CS"/>
</dbReference>
<dbReference type="GO" id="GO:0010634">
    <property type="term" value="P:positive regulation of epithelial cell migration"/>
    <property type="evidence" value="ECO:0007669"/>
    <property type="project" value="Ensembl"/>
</dbReference>
<dbReference type="GO" id="GO:0007193">
    <property type="term" value="P:adenylate cyclase-inhibiting G protein-coupled receptor signaling pathway"/>
    <property type="evidence" value="ECO:0007669"/>
    <property type="project" value="TreeGrafter"/>
</dbReference>
<dbReference type="GO" id="GO:0002020">
    <property type="term" value="F:protease binding"/>
    <property type="evidence" value="ECO:0007669"/>
    <property type="project" value="Ensembl"/>
</dbReference>
<dbReference type="InParanoid" id="G3U3G3"/>
<evidence type="ECO:0000256" key="4">
    <source>
        <dbReference type="ARBA" id="ARBA00022525"/>
    </source>
</evidence>
<dbReference type="GO" id="GO:0005615">
    <property type="term" value="C:extracellular space"/>
    <property type="evidence" value="ECO:0007669"/>
    <property type="project" value="TreeGrafter"/>
</dbReference>
<dbReference type="OrthoDB" id="9448185at2759"/>
<proteinExistence type="inferred from homology"/>
<dbReference type="GeneID" id="100666183"/>
<feature type="domain" description="Insulin-like" evidence="13">
    <location>
        <begin position="32"/>
        <end position="131"/>
    </location>
</feature>
<dbReference type="InterPro" id="IPR043387">
    <property type="entry name" value="INSL3/INSL4"/>
</dbReference>
<dbReference type="GO" id="GO:0090303">
    <property type="term" value="P:positive regulation of wound healing"/>
    <property type="evidence" value="ECO:0007669"/>
    <property type="project" value="Ensembl"/>
</dbReference>
<dbReference type="InterPro" id="IPR036438">
    <property type="entry name" value="Insulin-like_sf"/>
</dbReference>
<keyword evidence="15" id="KW-1185">Reference proteome</keyword>
<keyword evidence="6 12" id="KW-0732">Signal</keyword>
<dbReference type="RefSeq" id="XP_003413072.1">
    <property type="nucleotide sequence ID" value="XM_003413024.3"/>
</dbReference>
<dbReference type="CTD" id="3640"/>
<dbReference type="FunCoup" id="G3U3G3">
    <property type="interactions" value="18"/>
</dbReference>
<evidence type="ECO:0000256" key="10">
    <source>
        <dbReference type="ARBA" id="ARBA00032881"/>
    </source>
</evidence>
<comment type="subcellular location">
    <subcellularLocation>
        <location evidence="1 11">Secreted</location>
    </subcellularLocation>
</comment>
<dbReference type="Gene3D" id="1.10.100.10">
    <property type="entry name" value="Insulin-like"/>
    <property type="match status" value="1"/>
</dbReference>
<dbReference type="eggNOG" id="ENOG502TFQI">
    <property type="taxonomic scope" value="Eukaryota"/>
</dbReference>
<comment type="function">
    <text evidence="8">Seems to play a role in testicular function. May be a trophic hormone with a role in testicular descent in fetal life. Is a ligand for LGR8 receptor.</text>
</comment>
<dbReference type="STRING" id="9785.ENSLAFP00000022371"/>
<protein>
    <recommendedName>
        <fullName evidence="3">Insulin-like 3</fullName>
    </recommendedName>
    <alternativeName>
        <fullName evidence="10">Leydig insulin-like peptide</fullName>
    </alternativeName>
    <alternativeName>
        <fullName evidence="9">Relaxin-like factor</fullName>
    </alternativeName>
</protein>
<evidence type="ECO:0000256" key="1">
    <source>
        <dbReference type="ARBA" id="ARBA00004613"/>
    </source>
</evidence>
<evidence type="ECO:0000256" key="8">
    <source>
        <dbReference type="ARBA" id="ARBA00025288"/>
    </source>
</evidence>
<dbReference type="HOGENOM" id="CLU_164865_0_0_1"/>
<dbReference type="OMA" id="NPAHHCC"/>
<dbReference type="KEGG" id="lav:100666183"/>
<dbReference type="GO" id="GO:0005179">
    <property type="term" value="F:hormone activity"/>
    <property type="evidence" value="ECO:0007669"/>
    <property type="project" value="InterPro"/>
</dbReference>
<sequence length="133" mass="14727">MDPRPLTWTLVLLGPVLAPALRPEPDPEASPEKLCGAHFVRALVRVCGGPRWSPEARWPVARSNGELLNWLEGQHLSHGLVANKDLELVPGPQPLHPVSRHHHRRRRAAANNPAQRCCLSGCTHQNLLTLCPH</sequence>
<dbReference type="InterPro" id="IPR016179">
    <property type="entry name" value="Insulin-like"/>
</dbReference>
<name>G3U3G3_LOXAF</name>
<dbReference type="Pfam" id="PF00049">
    <property type="entry name" value="Insulin"/>
    <property type="match status" value="1"/>
</dbReference>
<evidence type="ECO:0000256" key="3">
    <source>
        <dbReference type="ARBA" id="ARBA00014427"/>
    </source>
</evidence>
<dbReference type="GeneTree" id="ENSGT00940000163613"/>
<evidence type="ECO:0000259" key="13">
    <source>
        <dbReference type="SMART" id="SM00078"/>
    </source>
</evidence>
<evidence type="ECO:0000256" key="5">
    <source>
        <dbReference type="ARBA" id="ARBA00022685"/>
    </source>
</evidence>
<evidence type="ECO:0000313" key="15">
    <source>
        <dbReference type="Proteomes" id="UP000007646"/>
    </source>
</evidence>
<keyword evidence="5" id="KW-0165">Cleavage on pair of basic residues</keyword>
<organism evidence="14 15">
    <name type="scientific">Loxodonta africana</name>
    <name type="common">African elephant</name>
    <dbReference type="NCBI Taxonomy" id="9785"/>
    <lineage>
        <taxon>Eukaryota</taxon>
        <taxon>Metazoa</taxon>
        <taxon>Chordata</taxon>
        <taxon>Craniata</taxon>
        <taxon>Vertebrata</taxon>
        <taxon>Euteleostomi</taxon>
        <taxon>Mammalia</taxon>
        <taxon>Eutheria</taxon>
        <taxon>Afrotheria</taxon>
        <taxon>Proboscidea</taxon>
        <taxon>Elephantidae</taxon>
        <taxon>Loxodonta</taxon>
    </lineage>
</organism>
<keyword evidence="4 11" id="KW-0964">Secreted</keyword>
<feature type="signal peptide" evidence="12">
    <location>
        <begin position="1"/>
        <end position="20"/>
    </location>
</feature>
<dbReference type="SUPFAM" id="SSF56994">
    <property type="entry name" value="Insulin-like"/>
    <property type="match status" value="1"/>
</dbReference>
<dbReference type="Ensembl" id="ENSLAFT00000026906.1">
    <property type="protein sequence ID" value="ENSLAFP00000022371.1"/>
    <property type="gene ID" value="ENSLAFG00000025675.1"/>
</dbReference>
<evidence type="ECO:0000256" key="7">
    <source>
        <dbReference type="ARBA" id="ARBA00023157"/>
    </source>
</evidence>
<dbReference type="Proteomes" id="UP000007646">
    <property type="component" value="Unassembled WGS sequence"/>
</dbReference>
<evidence type="ECO:0000256" key="12">
    <source>
        <dbReference type="SAM" id="SignalP"/>
    </source>
</evidence>
<evidence type="ECO:0000256" key="2">
    <source>
        <dbReference type="ARBA" id="ARBA00009034"/>
    </source>
</evidence>
<dbReference type="PRINTS" id="PR00276">
    <property type="entry name" value="INSULINFAMLY"/>
</dbReference>
<reference evidence="14 15" key="1">
    <citation type="submission" date="2009-06" db="EMBL/GenBank/DDBJ databases">
        <title>The Genome Sequence of Loxodonta africana (African elephant).</title>
        <authorList>
            <person name="Di Palma F."/>
            <person name="Heiman D."/>
            <person name="Young S."/>
            <person name="Johnson J."/>
            <person name="Lander E.S."/>
            <person name="Lindblad-Toh K."/>
        </authorList>
    </citation>
    <scope>NUCLEOTIDE SEQUENCE [LARGE SCALE GENOMIC DNA]</scope>
    <source>
        <strain evidence="14 15">Isolate ISIS603380</strain>
    </source>
</reference>
<reference evidence="14" key="3">
    <citation type="submission" date="2025-09" db="UniProtKB">
        <authorList>
            <consortium name="Ensembl"/>
        </authorList>
    </citation>
    <scope>IDENTIFICATION</scope>
    <source>
        <strain evidence="14">Isolate ISIS603380</strain>
    </source>
</reference>
<dbReference type="InterPro" id="IPR022352">
    <property type="entry name" value="Ins/IGF/rlx"/>
</dbReference>
<dbReference type="SMART" id="SM00078">
    <property type="entry name" value="IlGF"/>
    <property type="match status" value="1"/>
</dbReference>
<dbReference type="PANTHER" id="PTHR10423:SF3">
    <property type="entry name" value="INSULIN-LIKE 3"/>
    <property type="match status" value="1"/>
</dbReference>
<evidence type="ECO:0000313" key="14">
    <source>
        <dbReference type="Ensembl" id="ENSLAFP00000022371.1"/>
    </source>
</evidence>